<dbReference type="GO" id="GO:0005634">
    <property type="term" value="C:nucleus"/>
    <property type="evidence" value="ECO:0007669"/>
    <property type="project" value="TreeGrafter"/>
</dbReference>
<evidence type="ECO:0000256" key="11">
    <source>
        <dbReference type="PROSITE-ProRule" id="PRU10141"/>
    </source>
</evidence>
<evidence type="ECO:0000313" key="15">
    <source>
        <dbReference type="Proteomes" id="UP001356427"/>
    </source>
</evidence>
<feature type="region of interest" description="Disordered" evidence="12">
    <location>
        <begin position="1120"/>
        <end position="1150"/>
    </location>
</feature>
<keyword evidence="4" id="KW-0723">Serine/threonine-protein kinase</keyword>
<evidence type="ECO:0000256" key="3">
    <source>
        <dbReference type="ARBA" id="ARBA00012411"/>
    </source>
</evidence>
<feature type="region of interest" description="Disordered" evidence="12">
    <location>
        <begin position="859"/>
        <end position="896"/>
    </location>
</feature>
<dbReference type="Gene3D" id="3.30.200.20">
    <property type="entry name" value="Phosphorylase Kinase, domain 1"/>
    <property type="match status" value="1"/>
</dbReference>
<sequence>MKTPDIGDVMNKFEVLGIVGEGAYGVVLKCRHKETNELVAIKKFKDSEENEQVKETTLRELKMLRTLKQENIVELKEAFRRRGKLYLVFEYVERNMLELLEELPNGAPPDKVRNYIYQLIKAIHWCHKNEIVHRDIKPENLLISSEDVLKLCDFGFARNLSEGTDANYTEYVATRWYRSPELLLGAPYGKAVDMWSVGCILGELSDGQPLFPGESEIDQLFTIQKVLGPLPAEQMKLFYNNPRFHGLRFPSVNHPTTLERSTRPCCCPHPSDRYLTATWRTPHQVSPVGPPGAARPSTHLPLPNPPALLLRKPHSHMENTVPTRSHGSKSSGHRHSNSKECSSLPRHGDLLLGNDSFLNGNKPVSSSLSPTLHPKAYMTQTLNRSVSYSKDLVNNNMPHLLSPKDTKGTTQFDFNLVGVGPPGAKAPDQQGPGAMYVKSTSRSQQQQQQVGQGRHSSFLEGKTNTMEKQHGRHGGHNIDSTHSSSKSSSSYLSLSKSHSALSNNAKSVGGNPGDGVRGMHPDDPTATAGISARFFPASCLDLNLNAPLEAPRHSERHSSGHTSSHTGHSSGHSPSSRGNNPRLESSTLDSSCRRTSSSRHKAPEEAKAPGPELLDPGGEGDGGGNHGAHTLASPHESYPYGLGYTSPFSSQQRPHRHSMYVRRSERHRPHGGGGGGGSEGGLVVGQGLPTRASSLQMLSPQLQHRTLTRHSVGHSVGSSREDCTDDMVRSEPSSKEVVTSHPRPQIKDSTRDNPASFHSQRPAKNEVPVGMYHEPHPEDPVSSKENRMIFSDSMPRRVGSFYRVPSPRPDNSSSFHDGGAQRESRGPPGPGDPGVMNNHSKRQTAFDWSTAEAMVMNQPEPAKEKEKQGFFRSMKKKKKKPTNTTDRVDDGRNPSIKKCLFPLFNSKNSLKHNSSQKVLPVVPSPMVQHQSTAPCSTSPVPGDGQDHLFIQKGSKSSSSSSSHHGSRRKNRERSRDRDREREQSRDRDRERERERERGRQRERVSDWPQEKQNQPLKSLRRLLHLSPSSSSSQPPPPSDLRFQHLPNPNPPASSSKGGVFSDGRGDSRSHQGHPSSSSSSSGQSKSHRKQSYPLPGQLQGQIESNWHAVALARAEGAQPYPDQMVANGPTFTRPSRSRMPNLNDLKETAL</sequence>
<evidence type="ECO:0000256" key="5">
    <source>
        <dbReference type="ARBA" id="ARBA00022679"/>
    </source>
</evidence>
<dbReference type="InterPro" id="IPR008271">
    <property type="entry name" value="Ser/Thr_kinase_AS"/>
</dbReference>
<evidence type="ECO:0000259" key="13">
    <source>
        <dbReference type="PROSITE" id="PS50011"/>
    </source>
</evidence>
<keyword evidence="5" id="KW-0808">Transferase</keyword>
<accession>A0AAN8M6A0</accession>
<evidence type="ECO:0000256" key="9">
    <source>
        <dbReference type="ARBA" id="ARBA00047592"/>
    </source>
</evidence>
<dbReference type="Proteomes" id="UP001356427">
    <property type="component" value="Unassembled WGS sequence"/>
</dbReference>
<feature type="compositionally biased region" description="Low complexity" evidence="12">
    <location>
        <begin position="444"/>
        <end position="453"/>
    </location>
</feature>
<dbReference type="Gene3D" id="1.10.510.10">
    <property type="entry name" value="Transferase(Phosphotransferase) domain 1"/>
    <property type="match status" value="1"/>
</dbReference>
<comment type="catalytic activity">
    <reaction evidence="10">
        <text>L-seryl-[protein] + ATP = O-phospho-L-seryl-[protein] + ADP + H(+)</text>
        <dbReference type="Rhea" id="RHEA:17989"/>
        <dbReference type="Rhea" id="RHEA-COMP:9863"/>
        <dbReference type="Rhea" id="RHEA-COMP:11604"/>
        <dbReference type="ChEBI" id="CHEBI:15378"/>
        <dbReference type="ChEBI" id="CHEBI:29999"/>
        <dbReference type="ChEBI" id="CHEBI:30616"/>
        <dbReference type="ChEBI" id="CHEBI:83421"/>
        <dbReference type="ChEBI" id="CHEBI:456216"/>
        <dbReference type="EC" id="2.7.11.24"/>
    </reaction>
</comment>
<dbReference type="InterPro" id="IPR011009">
    <property type="entry name" value="Kinase-like_dom_sf"/>
</dbReference>
<keyword evidence="15" id="KW-1185">Reference proteome</keyword>
<feature type="compositionally biased region" description="Gly residues" evidence="12">
    <location>
        <begin position="671"/>
        <end position="683"/>
    </location>
</feature>
<feature type="compositionally biased region" description="Low complexity" evidence="12">
    <location>
        <begin position="480"/>
        <end position="507"/>
    </location>
</feature>
<feature type="binding site" evidence="11">
    <location>
        <position position="43"/>
    </location>
    <ligand>
        <name>ATP</name>
        <dbReference type="ChEBI" id="CHEBI:30616"/>
    </ligand>
</feature>
<dbReference type="FunFam" id="3.30.200.20:FF:001093">
    <property type="entry name" value="Cyclin-dependent kinase-like 5"/>
    <property type="match status" value="1"/>
</dbReference>
<evidence type="ECO:0000256" key="2">
    <source>
        <dbReference type="ARBA" id="ARBA00008832"/>
    </source>
</evidence>
<feature type="region of interest" description="Disordered" evidence="12">
    <location>
        <begin position="416"/>
        <end position="529"/>
    </location>
</feature>
<dbReference type="PANTHER" id="PTHR24056:SF547">
    <property type="entry name" value="CYCLIN DEPENDENT KINASE LIKE 5 LONG"/>
    <property type="match status" value="1"/>
</dbReference>
<dbReference type="PROSITE" id="PS00108">
    <property type="entry name" value="PROTEIN_KINASE_ST"/>
    <property type="match status" value="1"/>
</dbReference>
<dbReference type="EMBL" id="JAGTTL010000003">
    <property type="protein sequence ID" value="KAK6325710.1"/>
    <property type="molecule type" value="Genomic_DNA"/>
</dbReference>
<feature type="compositionally biased region" description="Basic residues" evidence="12">
    <location>
        <begin position="653"/>
        <end position="670"/>
    </location>
</feature>
<feature type="region of interest" description="Disordered" evidence="12">
    <location>
        <begin position="706"/>
        <end position="784"/>
    </location>
</feature>
<feature type="compositionally biased region" description="Low complexity" evidence="12">
    <location>
        <begin position="1072"/>
        <end position="1084"/>
    </location>
</feature>
<feature type="compositionally biased region" description="Polar residues" evidence="12">
    <location>
        <begin position="1129"/>
        <end position="1140"/>
    </location>
</feature>
<feature type="compositionally biased region" description="Gly residues" evidence="12">
    <location>
        <begin position="617"/>
        <end position="626"/>
    </location>
</feature>
<evidence type="ECO:0000256" key="7">
    <source>
        <dbReference type="ARBA" id="ARBA00022777"/>
    </source>
</evidence>
<feature type="compositionally biased region" description="Polar residues" evidence="12">
    <location>
        <begin position="582"/>
        <end position="595"/>
    </location>
</feature>
<dbReference type="GO" id="GO:0045773">
    <property type="term" value="P:positive regulation of axon extension"/>
    <property type="evidence" value="ECO:0007669"/>
    <property type="project" value="TreeGrafter"/>
</dbReference>
<dbReference type="InterPro" id="IPR000719">
    <property type="entry name" value="Prot_kinase_dom"/>
</dbReference>
<organism evidence="14 15">
    <name type="scientific">Coregonus suidteri</name>
    <dbReference type="NCBI Taxonomy" id="861788"/>
    <lineage>
        <taxon>Eukaryota</taxon>
        <taxon>Metazoa</taxon>
        <taxon>Chordata</taxon>
        <taxon>Craniata</taxon>
        <taxon>Vertebrata</taxon>
        <taxon>Euteleostomi</taxon>
        <taxon>Actinopterygii</taxon>
        <taxon>Neopterygii</taxon>
        <taxon>Teleostei</taxon>
        <taxon>Protacanthopterygii</taxon>
        <taxon>Salmoniformes</taxon>
        <taxon>Salmonidae</taxon>
        <taxon>Coregoninae</taxon>
        <taxon>Coregonus</taxon>
    </lineage>
</organism>
<dbReference type="PROSITE" id="PS50011">
    <property type="entry name" value="PROTEIN_KINASE_DOM"/>
    <property type="match status" value="1"/>
</dbReference>
<comment type="caution">
    <text evidence="14">The sequence shown here is derived from an EMBL/GenBank/DDBJ whole genome shotgun (WGS) entry which is preliminary data.</text>
</comment>
<reference evidence="14 15" key="1">
    <citation type="submission" date="2021-04" db="EMBL/GenBank/DDBJ databases">
        <authorList>
            <person name="De Guttry C."/>
            <person name="Zahm M."/>
            <person name="Klopp C."/>
            <person name="Cabau C."/>
            <person name="Louis A."/>
            <person name="Berthelot C."/>
            <person name="Parey E."/>
            <person name="Roest Crollius H."/>
            <person name="Montfort J."/>
            <person name="Robinson-Rechavi M."/>
            <person name="Bucao C."/>
            <person name="Bouchez O."/>
            <person name="Gislard M."/>
            <person name="Lluch J."/>
            <person name="Milhes M."/>
            <person name="Lampietro C."/>
            <person name="Lopez Roques C."/>
            <person name="Donnadieu C."/>
            <person name="Braasch I."/>
            <person name="Desvignes T."/>
            <person name="Postlethwait J."/>
            <person name="Bobe J."/>
            <person name="Wedekind C."/>
            <person name="Guiguen Y."/>
        </authorList>
    </citation>
    <scope>NUCLEOTIDE SEQUENCE [LARGE SCALE GENOMIC DNA]</scope>
    <source>
        <strain evidence="14">Cs_M1</strain>
        <tissue evidence="14">Blood</tissue>
    </source>
</reference>
<dbReference type="SMART" id="SM00220">
    <property type="entry name" value="S_TKc"/>
    <property type="match status" value="1"/>
</dbReference>
<feature type="compositionally biased region" description="Polar residues" evidence="12">
    <location>
        <begin position="927"/>
        <end position="939"/>
    </location>
</feature>
<feature type="region of interest" description="Disordered" evidence="12">
    <location>
        <begin position="550"/>
        <end position="683"/>
    </location>
</feature>
<dbReference type="InterPro" id="IPR050108">
    <property type="entry name" value="CDK"/>
</dbReference>
<dbReference type="SUPFAM" id="SSF56112">
    <property type="entry name" value="Protein kinase-like (PK-like)"/>
    <property type="match status" value="1"/>
</dbReference>
<dbReference type="FunFam" id="1.10.510.10:FF:000624">
    <property type="entry name" value="Mitogen-activated protein kinase"/>
    <property type="match status" value="1"/>
</dbReference>
<protein>
    <recommendedName>
        <fullName evidence="3">mitogen-activated protein kinase</fullName>
        <ecNumber evidence="3">2.7.11.24</ecNumber>
    </recommendedName>
</protein>
<dbReference type="InterPro" id="IPR017441">
    <property type="entry name" value="Protein_kinase_ATP_BS"/>
</dbReference>
<feature type="compositionally biased region" description="Basic and acidic residues" evidence="12">
    <location>
        <begin position="719"/>
        <end position="734"/>
    </location>
</feature>
<dbReference type="GO" id="GO:0004707">
    <property type="term" value="F:MAP kinase activity"/>
    <property type="evidence" value="ECO:0007669"/>
    <property type="project" value="UniProtKB-EC"/>
</dbReference>
<dbReference type="PANTHER" id="PTHR24056">
    <property type="entry name" value="CELL DIVISION PROTEIN KINASE"/>
    <property type="match status" value="1"/>
</dbReference>
<feature type="compositionally biased region" description="Low complexity" evidence="12">
    <location>
        <begin position="952"/>
        <end position="963"/>
    </location>
</feature>
<keyword evidence="8 11" id="KW-0067">ATP-binding</keyword>
<comment type="similarity">
    <text evidence="2">Belongs to the protein kinase superfamily. CMGC Ser/Thr protein kinase family. MAP kinase subfamily.</text>
</comment>
<dbReference type="AlphaFoldDB" id="A0AAN8M6A0"/>
<comment type="similarity">
    <text evidence="1">Belongs to the protein kinase superfamily. CMGC Ser/Thr protein kinase family. CDC2/CDKX subfamily.</text>
</comment>
<dbReference type="GO" id="GO:0050773">
    <property type="term" value="P:regulation of dendrite development"/>
    <property type="evidence" value="ECO:0007669"/>
    <property type="project" value="TreeGrafter"/>
</dbReference>
<proteinExistence type="inferred from homology"/>
<keyword evidence="7" id="KW-0418">Kinase</keyword>
<feature type="region of interest" description="Disordered" evidence="12">
    <location>
        <begin position="799"/>
        <end position="840"/>
    </location>
</feature>
<evidence type="ECO:0000256" key="8">
    <source>
        <dbReference type="ARBA" id="ARBA00022840"/>
    </source>
</evidence>
<evidence type="ECO:0000256" key="6">
    <source>
        <dbReference type="ARBA" id="ARBA00022741"/>
    </source>
</evidence>
<dbReference type="PROSITE" id="PS00107">
    <property type="entry name" value="PROTEIN_KINASE_ATP"/>
    <property type="match status" value="1"/>
</dbReference>
<dbReference type="EC" id="2.7.11.24" evidence="3"/>
<feature type="compositionally biased region" description="Basic and acidic residues" evidence="12">
    <location>
        <begin position="773"/>
        <end position="784"/>
    </location>
</feature>
<evidence type="ECO:0000256" key="10">
    <source>
        <dbReference type="ARBA" id="ARBA00048312"/>
    </source>
</evidence>
<evidence type="ECO:0000256" key="1">
    <source>
        <dbReference type="ARBA" id="ARBA00006485"/>
    </source>
</evidence>
<feature type="compositionally biased region" description="Basic and acidic residues" evidence="12">
    <location>
        <begin position="973"/>
        <end position="1009"/>
    </location>
</feature>
<feature type="region of interest" description="Disordered" evidence="12">
    <location>
        <begin position="924"/>
        <end position="1100"/>
    </location>
</feature>
<feature type="region of interest" description="Disordered" evidence="12">
    <location>
        <begin position="284"/>
        <end position="347"/>
    </location>
</feature>
<feature type="domain" description="Protein kinase" evidence="13">
    <location>
        <begin position="13"/>
        <end position="286"/>
    </location>
</feature>
<dbReference type="GO" id="GO:0005524">
    <property type="term" value="F:ATP binding"/>
    <property type="evidence" value="ECO:0007669"/>
    <property type="project" value="UniProtKB-UniRule"/>
</dbReference>
<evidence type="ECO:0000256" key="12">
    <source>
        <dbReference type="SAM" id="MobiDB-lite"/>
    </source>
</evidence>
<evidence type="ECO:0000313" key="14">
    <source>
        <dbReference type="EMBL" id="KAK6325710.1"/>
    </source>
</evidence>
<dbReference type="GO" id="GO:0032839">
    <property type="term" value="C:dendrite cytoplasm"/>
    <property type="evidence" value="ECO:0007669"/>
    <property type="project" value="TreeGrafter"/>
</dbReference>
<keyword evidence="6 11" id="KW-0547">Nucleotide-binding</keyword>
<name>A0AAN8M6A0_9TELE</name>
<evidence type="ECO:0000256" key="4">
    <source>
        <dbReference type="ARBA" id="ARBA00022527"/>
    </source>
</evidence>
<comment type="catalytic activity">
    <reaction evidence="9">
        <text>L-threonyl-[protein] + ATP = O-phospho-L-threonyl-[protein] + ADP + H(+)</text>
        <dbReference type="Rhea" id="RHEA:46608"/>
        <dbReference type="Rhea" id="RHEA-COMP:11060"/>
        <dbReference type="Rhea" id="RHEA-COMP:11605"/>
        <dbReference type="ChEBI" id="CHEBI:15378"/>
        <dbReference type="ChEBI" id="CHEBI:30013"/>
        <dbReference type="ChEBI" id="CHEBI:30616"/>
        <dbReference type="ChEBI" id="CHEBI:61977"/>
        <dbReference type="ChEBI" id="CHEBI:456216"/>
        <dbReference type="EC" id="2.7.11.24"/>
    </reaction>
</comment>
<feature type="compositionally biased region" description="Low complexity" evidence="12">
    <location>
        <begin position="560"/>
        <end position="578"/>
    </location>
</feature>
<gene>
    <name evidence="14" type="ORF">J4Q44_G00050520</name>
</gene>
<dbReference type="Pfam" id="PF00069">
    <property type="entry name" value="Pkinase"/>
    <property type="match status" value="1"/>
</dbReference>